<dbReference type="SUPFAM" id="SSF49303">
    <property type="entry name" value="beta-Galactosidase/glucuronidase domain"/>
    <property type="match status" value="2"/>
</dbReference>
<dbReference type="AlphaFoldDB" id="A0A375HSQ5"/>
<name>A0A375HSQ5_9BURK</name>
<dbReference type="Proteomes" id="UP000255168">
    <property type="component" value="Plasmid II"/>
</dbReference>
<dbReference type="EMBL" id="LT984807">
    <property type="protein sequence ID" value="SPD61241.1"/>
    <property type="molecule type" value="Genomic_DNA"/>
</dbReference>
<geneLocation type="plasmid" evidence="8">
    <name>II</name>
</geneLocation>
<evidence type="ECO:0000256" key="5">
    <source>
        <dbReference type="SAM" id="MobiDB-lite"/>
    </source>
</evidence>
<gene>
    <name evidence="7" type="ORF">CBM2605_B10125</name>
    <name evidence="8" type="ORF">CBM2607_MP21905</name>
</gene>
<dbReference type="GO" id="GO:0006516">
    <property type="term" value="P:glycoprotein catabolic process"/>
    <property type="evidence" value="ECO:0007669"/>
    <property type="project" value="TreeGrafter"/>
</dbReference>
<evidence type="ECO:0000259" key="6">
    <source>
        <dbReference type="Pfam" id="PF22666"/>
    </source>
</evidence>
<dbReference type="SUPFAM" id="SSF51445">
    <property type="entry name" value="(Trans)glycosidases"/>
    <property type="match status" value="1"/>
</dbReference>
<dbReference type="Gene3D" id="2.60.40.10">
    <property type="entry name" value="Immunoglobulins"/>
    <property type="match status" value="1"/>
</dbReference>
<feature type="domain" description="Beta-mannosidase-like galactose-binding" evidence="6">
    <location>
        <begin position="78"/>
        <end position="220"/>
    </location>
</feature>
<comment type="catalytic activity">
    <reaction evidence="1">
        <text>Hydrolysis of terminal, non-reducing beta-D-mannose residues in beta-D-mannosides.</text>
        <dbReference type="EC" id="3.2.1.25"/>
    </reaction>
</comment>
<dbReference type="InterPro" id="IPR036156">
    <property type="entry name" value="Beta-gal/glucu_dom_sf"/>
</dbReference>
<dbReference type="Gene3D" id="3.20.20.80">
    <property type="entry name" value="Glycosidases"/>
    <property type="match status" value="1"/>
</dbReference>
<keyword evidence="8" id="KW-0614">Plasmid</keyword>
<evidence type="ECO:0000313" key="7">
    <source>
        <dbReference type="EMBL" id="SOZ37908.1"/>
    </source>
</evidence>
<dbReference type="PANTHER" id="PTHR43730:SF1">
    <property type="entry name" value="BETA-MANNOSIDASE"/>
    <property type="match status" value="1"/>
</dbReference>
<keyword evidence="4" id="KW-0326">Glycosidase</keyword>
<dbReference type="InterPro" id="IPR008979">
    <property type="entry name" value="Galactose-bd-like_sf"/>
</dbReference>
<dbReference type="Pfam" id="PF22666">
    <property type="entry name" value="Glyco_hydro_2_N2"/>
    <property type="match status" value="1"/>
</dbReference>
<evidence type="ECO:0000313" key="8">
    <source>
        <dbReference type="EMBL" id="SPD61241.1"/>
    </source>
</evidence>
<keyword evidence="3 8" id="KW-0378">Hydrolase</keyword>
<dbReference type="RefSeq" id="WP_240619835.1">
    <property type="nucleotide sequence ID" value="NZ_AQUR01000092.1"/>
</dbReference>
<evidence type="ECO:0000313" key="9">
    <source>
        <dbReference type="Proteomes" id="UP000255168"/>
    </source>
</evidence>
<evidence type="ECO:0000313" key="10">
    <source>
        <dbReference type="Proteomes" id="UP000256710"/>
    </source>
</evidence>
<evidence type="ECO:0000256" key="4">
    <source>
        <dbReference type="ARBA" id="ARBA00023295"/>
    </source>
</evidence>
<sequence length="879" mass="95428">MSARDPAALVPGQSAGITSATAAAAPAPAPAPVPTASTEPAPTPGVAVGPCALAGEWCWLETLAGAARAPSELAPDAPWLPAPVPGTVAAAMRAAGRWDDSAPPPLHRHDYWYRVRFAGSGARTLRCNGLATLAEVWLNGVLVLTTRHMFAAHQVAVQLSGDNTLHLCFRALHPWLRTQRGQVRWKPRMIVPPTLRAVRTTLLGHMPGWCPPVHAVGPWRGIELLDPASADPLHGVRAEASTRLDGTDGIIALALHFPGPAPAQARWLAAHGDSEVWGSLARTSEHVLAGTLRVPHARLWWPHTHGEPALYRVEARLGTQALHCAQVGFRTVAEDRDGEPCAFALRVNGERIFCRGACVSSLDLPGLADSDEAVGHWLRLARDAGMNMVRVSGVTCYPGEAFYRGCDALGLLVWQDFMFANFDYGADPQASRGLMDDAAREVGQWLQSTRAHPAIAVLCGGSEAEQQAAMLGTPRGDWRQPLFDELIPGLVARHRADVVYVRNSPSEGAWPFQPDTGVTHYYGVGAYQRPLADARLASVRFASECLAFANVPCARTLREHGLTQPLHDPRWKARVPRDAGAAWDFEDIRDFYLRALYQVDPPRLRYEHPARYLALSRAVVAELMAEVFSEWRRVGSTCAGGLVWQLQDLLPGAGWGIVDACGRPKSPWHALRTVWQPLQVLLTDEGLNGLHVHVINETAQPRTVRLALRCLRDGEAVAAQAQQVLRLPPRASCRIAAAAMLDQFFDFTYAYRFGPPAHDVVLATLHADDDSAGTPLSQAVYLPDRSAAALAAPELHGSVECAQGQWWLSVGTRRFARWVHIEDHAFLPEQDWFHLGPGETRRIRLMHESGPAAAAGAIPSGEIYAINADRPASYDAPGA</sequence>
<evidence type="ECO:0000256" key="2">
    <source>
        <dbReference type="ARBA" id="ARBA00012754"/>
    </source>
</evidence>
<accession>A0A375HSQ5</accession>
<dbReference type="PANTHER" id="PTHR43730">
    <property type="entry name" value="BETA-MANNOSIDASE"/>
    <property type="match status" value="1"/>
</dbReference>
<dbReference type="InterPro" id="IPR017853">
    <property type="entry name" value="GH"/>
</dbReference>
<dbReference type="Proteomes" id="UP000256710">
    <property type="component" value="Unassembled WGS sequence"/>
</dbReference>
<organism evidence="8 9">
    <name type="scientific">Cupriavidus neocaledonicus</name>
    <dbReference type="NCBI Taxonomy" id="1040979"/>
    <lineage>
        <taxon>Bacteria</taxon>
        <taxon>Pseudomonadati</taxon>
        <taxon>Pseudomonadota</taxon>
        <taxon>Betaproteobacteria</taxon>
        <taxon>Burkholderiales</taxon>
        <taxon>Burkholderiaceae</taxon>
        <taxon>Cupriavidus</taxon>
    </lineage>
</organism>
<reference evidence="9 10" key="1">
    <citation type="submission" date="2018-01" db="EMBL/GenBank/DDBJ databases">
        <authorList>
            <person name="Clerissi C."/>
        </authorList>
    </citation>
    <scope>NUCLEOTIDE SEQUENCE [LARGE SCALE GENOMIC DNA]</scope>
    <source>
        <strain evidence="7">Cupriavidus taiwanensis STM 6082</strain>
        <strain evidence="8">Cupriavidus taiwanensis STM 6160</strain>
        <plasmid evidence="9">ii</plasmid>
        <plasmid evidence="8">II</plasmid>
    </source>
</reference>
<dbReference type="InterPro" id="IPR013783">
    <property type="entry name" value="Ig-like_fold"/>
</dbReference>
<dbReference type="SUPFAM" id="SSF49785">
    <property type="entry name" value="Galactose-binding domain-like"/>
    <property type="match status" value="1"/>
</dbReference>
<proteinExistence type="predicted"/>
<dbReference type="GO" id="GO:0004567">
    <property type="term" value="F:beta-mannosidase activity"/>
    <property type="evidence" value="ECO:0007669"/>
    <property type="project" value="UniProtKB-EC"/>
</dbReference>
<geneLocation type="plasmid" evidence="9">
    <name>ii</name>
</geneLocation>
<keyword evidence="10" id="KW-1185">Reference proteome</keyword>
<dbReference type="Gene3D" id="2.60.120.260">
    <property type="entry name" value="Galactose-binding domain-like"/>
    <property type="match status" value="1"/>
</dbReference>
<dbReference type="EC" id="3.2.1.25" evidence="2"/>
<protein>
    <recommendedName>
        <fullName evidence="2">beta-mannosidase</fullName>
        <ecNumber evidence="2">3.2.1.25</ecNumber>
    </recommendedName>
</protein>
<evidence type="ECO:0000256" key="1">
    <source>
        <dbReference type="ARBA" id="ARBA00000829"/>
    </source>
</evidence>
<feature type="region of interest" description="Disordered" evidence="5">
    <location>
        <begin position="21"/>
        <end position="41"/>
    </location>
</feature>
<dbReference type="InterPro" id="IPR050887">
    <property type="entry name" value="Beta-mannosidase_GH2"/>
</dbReference>
<dbReference type="EMBL" id="OFTC01000032">
    <property type="protein sequence ID" value="SOZ37908.1"/>
    <property type="molecule type" value="Genomic_DNA"/>
</dbReference>
<dbReference type="InterPro" id="IPR054593">
    <property type="entry name" value="Beta-mannosidase-like_N2"/>
</dbReference>
<evidence type="ECO:0000256" key="3">
    <source>
        <dbReference type="ARBA" id="ARBA00022801"/>
    </source>
</evidence>